<accession>A0AAV2E7R5</accession>
<organism evidence="1 2">
    <name type="scientific">Linum trigynum</name>
    <dbReference type="NCBI Taxonomy" id="586398"/>
    <lineage>
        <taxon>Eukaryota</taxon>
        <taxon>Viridiplantae</taxon>
        <taxon>Streptophyta</taxon>
        <taxon>Embryophyta</taxon>
        <taxon>Tracheophyta</taxon>
        <taxon>Spermatophyta</taxon>
        <taxon>Magnoliopsida</taxon>
        <taxon>eudicotyledons</taxon>
        <taxon>Gunneridae</taxon>
        <taxon>Pentapetalae</taxon>
        <taxon>rosids</taxon>
        <taxon>fabids</taxon>
        <taxon>Malpighiales</taxon>
        <taxon>Linaceae</taxon>
        <taxon>Linum</taxon>
    </lineage>
</organism>
<evidence type="ECO:0000313" key="2">
    <source>
        <dbReference type="Proteomes" id="UP001497516"/>
    </source>
</evidence>
<proteinExistence type="predicted"/>
<dbReference type="AlphaFoldDB" id="A0AAV2E7R5"/>
<reference evidence="1 2" key="1">
    <citation type="submission" date="2024-04" db="EMBL/GenBank/DDBJ databases">
        <authorList>
            <person name="Fracassetti M."/>
        </authorList>
    </citation>
    <scope>NUCLEOTIDE SEQUENCE [LARGE SCALE GENOMIC DNA]</scope>
</reference>
<dbReference type="EMBL" id="OZ034817">
    <property type="protein sequence ID" value="CAL1381976.1"/>
    <property type="molecule type" value="Genomic_DNA"/>
</dbReference>
<protein>
    <submittedName>
        <fullName evidence="1">Uncharacterized protein</fullName>
    </submittedName>
</protein>
<keyword evidence="2" id="KW-1185">Reference proteome</keyword>
<gene>
    <name evidence="1" type="ORF">LTRI10_LOCUS23325</name>
</gene>
<evidence type="ECO:0000313" key="1">
    <source>
        <dbReference type="EMBL" id="CAL1381976.1"/>
    </source>
</evidence>
<name>A0AAV2E7R5_9ROSI</name>
<dbReference type="Proteomes" id="UP001497516">
    <property type="component" value="Chromosome 4"/>
</dbReference>
<sequence>MQLNMGERDVLFAHALDMGHSLLKKLDVSTGSIGRVGAHSLTKVVIQKLVFNLNSVQPGRAFYNNGSSMQGLHPMLFVRSGSNEALISSTGNNNKNIQVYALTVQPADQPLPVYRNQGSIMKNEAQARVISLGVLNPYQERWAIKARVKFRRREVCSNFKEPYKDFSVSSVGCVW</sequence>